<organism evidence="1 2">
    <name type="scientific">Chthoniobacter flavus Ellin428</name>
    <dbReference type="NCBI Taxonomy" id="497964"/>
    <lineage>
        <taxon>Bacteria</taxon>
        <taxon>Pseudomonadati</taxon>
        <taxon>Verrucomicrobiota</taxon>
        <taxon>Spartobacteria</taxon>
        <taxon>Chthoniobacterales</taxon>
        <taxon>Chthoniobacteraceae</taxon>
        <taxon>Chthoniobacter</taxon>
    </lineage>
</organism>
<dbReference type="AlphaFoldDB" id="B4D9C1"/>
<accession>B4D9C1</accession>
<comment type="caution">
    <text evidence="1">The sequence shown here is derived from an EMBL/GenBank/DDBJ whole genome shotgun (WGS) entry which is preliminary data.</text>
</comment>
<dbReference type="InParanoid" id="B4D9C1"/>
<protein>
    <submittedName>
        <fullName evidence="1">Uncharacterized protein</fullName>
    </submittedName>
</protein>
<evidence type="ECO:0000313" key="1">
    <source>
        <dbReference type="EMBL" id="EDY16882.1"/>
    </source>
</evidence>
<dbReference type="EMBL" id="ABVL01000026">
    <property type="protein sequence ID" value="EDY16882.1"/>
    <property type="molecule type" value="Genomic_DNA"/>
</dbReference>
<keyword evidence="2" id="KW-1185">Reference proteome</keyword>
<name>B4D9C1_9BACT</name>
<reference evidence="1 2" key="1">
    <citation type="journal article" date="2011" name="J. Bacteriol.">
        <title>Genome sequence of Chthoniobacter flavus Ellin428, an aerobic heterotrophic soil bacterium.</title>
        <authorList>
            <person name="Kant R."/>
            <person name="van Passel M.W."/>
            <person name="Palva A."/>
            <person name="Lucas S."/>
            <person name="Lapidus A."/>
            <person name="Glavina Del Rio T."/>
            <person name="Dalin E."/>
            <person name="Tice H."/>
            <person name="Bruce D."/>
            <person name="Goodwin L."/>
            <person name="Pitluck S."/>
            <person name="Larimer F.W."/>
            <person name="Land M.L."/>
            <person name="Hauser L."/>
            <person name="Sangwan P."/>
            <person name="de Vos W.M."/>
            <person name="Janssen P.H."/>
            <person name="Smidt H."/>
        </authorList>
    </citation>
    <scope>NUCLEOTIDE SEQUENCE [LARGE SCALE GENOMIC DNA]</scope>
    <source>
        <strain evidence="1 2">Ellin428</strain>
    </source>
</reference>
<proteinExistence type="predicted"/>
<dbReference type="STRING" id="497964.CfE428DRAFT_5511"/>
<dbReference type="Proteomes" id="UP000005824">
    <property type="component" value="Unassembled WGS sequence"/>
</dbReference>
<gene>
    <name evidence="1" type="ORF">CfE428DRAFT_5511</name>
</gene>
<evidence type="ECO:0000313" key="2">
    <source>
        <dbReference type="Proteomes" id="UP000005824"/>
    </source>
</evidence>
<sequence>MSALTALRPLRAFVFFFLFLTAVAVARAEEIDVPSPHKKYALRGNSGNSGELAIVRLEDGKKVADLLSPADGITLGGAKARWSPDEKWVVVLISRRKLYDLDILVRAEDGRYVEREITTPELEKVFQMTGDEAARLDGEDAALGPWAKGPLPWMKGALTVWSDGWMRTDSGESQHYVYRYAIMLAQGKPVIREIKKVGIFSDKQFETFRRKLKQESGVDL</sequence>